<protein>
    <submittedName>
        <fullName evidence="1">Uncharacterized protein</fullName>
    </submittedName>
</protein>
<evidence type="ECO:0000313" key="1">
    <source>
        <dbReference type="EMBL" id="EFV02334.1"/>
    </source>
</evidence>
<comment type="caution">
    <text evidence="1">The sequence shown here is derived from an EMBL/GenBank/DDBJ whole genome shotgun (WGS) entry which is preliminary data.</text>
</comment>
<name>E6MEY4_9FIRM</name>
<evidence type="ECO:0000313" key="2">
    <source>
        <dbReference type="Proteomes" id="UP000004754"/>
    </source>
</evidence>
<organism evidence="1 2">
    <name type="scientific">Pseudoramibacter alactolyticus ATCC 23263</name>
    <dbReference type="NCBI Taxonomy" id="887929"/>
    <lineage>
        <taxon>Bacteria</taxon>
        <taxon>Bacillati</taxon>
        <taxon>Bacillota</taxon>
        <taxon>Clostridia</taxon>
        <taxon>Eubacteriales</taxon>
        <taxon>Eubacteriaceae</taxon>
        <taxon>Pseudoramibacter</taxon>
    </lineage>
</organism>
<dbReference type="AlphaFoldDB" id="E6MEY4"/>
<dbReference type="HOGENOM" id="CLU_3102686_0_0_9"/>
<sequence length="51" mass="5744">MAIHIVCLIVKAHFLDATLTIKKSLETISCLKAFGYYFSVIAKRMMIILLA</sequence>
<keyword evidence="2" id="KW-1185">Reference proteome</keyword>
<proteinExistence type="predicted"/>
<accession>E6MEY4</accession>
<dbReference type="EMBL" id="AEQN01000010">
    <property type="protein sequence ID" value="EFV02334.1"/>
    <property type="molecule type" value="Genomic_DNA"/>
</dbReference>
<dbReference type="Proteomes" id="UP000004754">
    <property type="component" value="Unassembled WGS sequence"/>
</dbReference>
<reference evidence="1 2" key="1">
    <citation type="submission" date="2010-12" db="EMBL/GenBank/DDBJ databases">
        <authorList>
            <person name="Muzny D."/>
            <person name="Qin X."/>
            <person name="Deng J."/>
            <person name="Jiang H."/>
            <person name="Liu Y."/>
            <person name="Qu J."/>
            <person name="Song X.-Z."/>
            <person name="Zhang L."/>
            <person name="Thornton R."/>
            <person name="Coyle M."/>
            <person name="Francisco L."/>
            <person name="Jackson L."/>
            <person name="Javaid M."/>
            <person name="Korchina V."/>
            <person name="Kovar C."/>
            <person name="Mata R."/>
            <person name="Mathew T."/>
            <person name="Ngo R."/>
            <person name="Nguyen L."/>
            <person name="Nguyen N."/>
            <person name="Okwuonu G."/>
            <person name="Ongeri F."/>
            <person name="Pham C."/>
            <person name="Simmons D."/>
            <person name="Wilczek-Boney K."/>
            <person name="Hale W."/>
            <person name="Jakkamsetti A."/>
            <person name="Pham P."/>
            <person name="Ruth R."/>
            <person name="San Lucas F."/>
            <person name="Warren J."/>
            <person name="Zhang J."/>
            <person name="Zhao Z."/>
            <person name="Zhou C."/>
            <person name="Zhu D."/>
            <person name="Lee S."/>
            <person name="Bess C."/>
            <person name="Blankenburg K."/>
            <person name="Forbes L."/>
            <person name="Fu Q."/>
            <person name="Gubbala S."/>
            <person name="Hirani K."/>
            <person name="Jayaseelan J.C."/>
            <person name="Lara F."/>
            <person name="Munidasa M."/>
            <person name="Palculict T."/>
            <person name="Patil S."/>
            <person name="Pu L.-L."/>
            <person name="Saada N."/>
            <person name="Tang L."/>
            <person name="Weissenberger G."/>
            <person name="Zhu Y."/>
            <person name="Hemphill L."/>
            <person name="Shang Y."/>
            <person name="Youmans B."/>
            <person name="Ayvaz T."/>
            <person name="Ross M."/>
            <person name="Santibanez J."/>
            <person name="Aqrawi P."/>
            <person name="Gross S."/>
            <person name="Joshi V."/>
            <person name="Fowler G."/>
            <person name="Nazareth L."/>
            <person name="Reid J."/>
            <person name="Worley K."/>
            <person name="Petrosino J."/>
            <person name="Highlander S."/>
            <person name="Gibbs R."/>
        </authorList>
    </citation>
    <scope>NUCLEOTIDE SEQUENCE [LARGE SCALE GENOMIC DNA]</scope>
    <source>
        <strain evidence="1 2">ATCC 23263</strain>
    </source>
</reference>
<gene>
    <name evidence="1" type="ORF">HMP0721_0567</name>
</gene>